<dbReference type="Proteomes" id="UP000280395">
    <property type="component" value="Unassembled WGS sequence"/>
</dbReference>
<name>A0A3M5VRJ8_PSESX</name>
<comment type="caution">
    <text evidence="1">The sequence shown here is derived from an EMBL/GenBank/DDBJ whole genome shotgun (WGS) entry which is preliminary data.</text>
</comment>
<reference evidence="1 2" key="1">
    <citation type="submission" date="2018-08" db="EMBL/GenBank/DDBJ databases">
        <title>Recombination of ecologically and evolutionarily significant loci maintains genetic cohesion in the Pseudomonas syringae species complex.</title>
        <authorList>
            <person name="Dillon M."/>
            <person name="Thakur S."/>
            <person name="Almeida R.N.D."/>
            <person name="Weir B.S."/>
            <person name="Guttman D.S."/>
        </authorList>
    </citation>
    <scope>NUCLEOTIDE SEQUENCE [LARGE SCALE GENOMIC DNA]</scope>
    <source>
        <strain evidence="1 2">ICMP 14479</strain>
    </source>
</reference>
<evidence type="ECO:0000313" key="1">
    <source>
        <dbReference type="EMBL" id="RMU60856.1"/>
    </source>
</evidence>
<dbReference type="AlphaFoldDB" id="A0A3M5VRJ8"/>
<sequence>MHQVQALGHRRAVGRIFDEFVQRMASLPQRFGDLALEPFKGHVIVTISHDEARLLPNQDCSFLEHHPIFFEGVRVKPDTERRISLAIFARLPMLSAVADVPDVVCEVVC</sequence>
<accession>A0A3M5VRJ8</accession>
<evidence type="ECO:0000313" key="2">
    <source>
        <dbReference type="Proteomes" id="UP000280395"/>
    </source>
</evidence>
<dbReference type="EMBL" id="RBUA01000428">
    <property type="protein sequence ID" value="RMU60856.1"/>
    <property type="molecule type" value="Genomic_DNA"/>
</dbReference>
<protein>
    <submittedName>
        <fullName evidence="1">Uncharacterized protein</fullName>
    </submittedName>
</protein>
<gene>
    <name evidence="1" type="ORF">ALP29_200896</name>
</gene>
<organism evidence="1 2">
    <name type="scientific">Pseudomonas syringae pv. avii</name>
    <dbReference type="NCBI Taxonomy" id="663959"/>
    <lineage>
        <taxon>Bacteria</taxon>
        <taxon>Pseudomonadati</taxon>
        <taxon>Pseudomonadota</taxon>
        <taxon>Gammaproteobacteria</taxon>
        <taxon>Pseudomonadales</taxon>
        <taxon>Pseudomonadaceae</taxon>
        <taxon>Pseudomonas</taxon>
        <taxon>Pseudomonas syringae</taxon>
    </lineage>
</organism>
<proteinExistence type="predicted"/>